<protein>
    <submittedName>
        <fullName evidence="1">Uncharacterized protein</fullName>
    </submittedName>
</protein>
<proteinExistence type="predicted"/>
<gene>
    <name evidence="1" type="ORF">SDC9_145902</name>
</gene>
<accession>A0A645ED96</accession>
<dbReference type="EMBL" id="VSSQ01044847">
    <property type="protein sequence ID" value="MPM98713.1"/>
    <property type="molecule type" value="Genomic_DNA"/>
</dbReference>
<dbReference type="AlphaFoldDB" id="A0A645ED96"/>
<name>A0A645ED96_9ZZZZ</name>
<reference evidence="1" key="1">
    <citation type="submission" date="2019-08" db="EMBL/GenBank/DDBJ databases">
        <authorList>
            <person name="Kucharzyk K."/>
            <person name="Murdoch R.W."/>
            <person name="Higgins S."/>
            <person name="Loffler F."/>
        </authorList>
    </citation>
    <scope>NUCLEOTIDE SEQUENCE</scope>
</reference>
<comment type="caution">
    <text evidence="1">The sequence shown here is derived from an EMBL/GenBank/DDBJ whole genome shotgun (WGS) entry which is preliminary data.</text>
</comment>
<organism evidence="1">
    <name type="scientific">bioreactor metagenome</name>
    <dbReference type="NCBI Taxonomy" id="1076179"/>
    <lineage>
        <taxon>unclassified sequences</taxon>
        <taxon>metagenomes</taxon>
        <taxon>ecological metagenomes</taxon>
    </lineage>
</organism>
<sequence>MRIVGGEGLSLIHLDHKRRRFACGNGEDLTITVERHQSRSCKETGSCCKAGGSGVLLAETEDCHMASAVLVLV</sequence>
<evidence type="ECO:0000313" key="1">
    <source>
        <dbReference type="EMBL" id="MPM98713.1"/>
    </source>
</evidence>